<feature type="domain" description="VanZ-like" evidence="2">
    <location>
        <begin position="31"/>
        <end position="116"/>
    </location>
</feature>
<feature type="transmembrane region" description="Helical" evidence="1">
    <location>
        <begin position="97"/>
        <end position="116"/>
    </location>
</feature>
<sequence length="125" mass="14274">MLKKFALIIAIFYSLVLAFVSLIKLNNLPDVGVSFGDKIFHFLAYFVLTFLWFNTFINTYKFKNRRAIIFSIVISVVFGIIIEVLQETITVSRALDIYDVLANTIGVLIASLVLWVKHILQVKNS</sequence>
<keyword evidence="1" id="KW-0472">Membrane</keyword>
<name>A0ABS9IEQ4_9FLAO</name>
<dbReference type="RefSeq" id="WP_237229581.1">
    <property type="nucleotide sequence ID" value="NZ_JAKKDV010000001.1"/>
</dbReference>
<dbReference type="PANTHER" id="PTHR28008">
    <property type="entry name" value="DOMAIN PROTEIN, PUTATIVE (AFU_ORTHOLOGUE AFUA_3G10980)-RELATED"/>
    <property type="match status" value="1"/>
</dbReference>
<dbReference type="NCBIfam" id="NF037970">
    <property type="entry name" value="vanZ_1"/>
    <property type="match status" value="1"/>
</dbReference>
<dbReference type="EMBL" id="JAKKDV010000001">
    <property type="protein sequence ID" value="MCF7559256.1"/>
    <property type="molecule type" value="Genomic_DNA"/>
</dbReference>
<feature type="transmembrane region" description="Helical" evidence="1">
    <location>
        <begin position="42"/>
        <end position="60"/>
    </location>
</feature>
<evidence type="ECO:0000256" key="1">
    <source>
        <dbReference type="SAM" id="Phobius"/>
    </source>
</evidence>
<evidence type="ECO:0000259" key="2">
    <source>
        <dbReference type="Pfam" id="PF04892"/>
    </source>
</evidence>
<dbReference type="Pfam" id="PF04892">
    <property type="entry name" value="VanZ"/>
    <property type="match status" value="1"/>
</dbReference>
<protein>
    <submittedName>
        <fullName evidence="3">VanZ family protein</fullName>
    </submittedName>
</protein>
<comment type="caution">
    <text evidence="3">The sequence shown here is derived from an EMBL/GenBank/DDBJ whole genome shotgun (WGS) entry which is preliminary data.</text>
</comment>
<dbReference type="InterPro" id="IPR006976">
    <property type="entry name" value="VanZ-like"/>
</dbReference>
<dbReference type="Proteomes" id="UP001200022">
    <property type="component" value="Unassembled WGS sequence"/>
</dbReference>
<keyword evidence="1" id="KW-0812">Transmembrane</keyword>
<gene>
    <name evidence="3" type="ORF">L3X39_01295</name>
</gene>
<accession>A0ABS9IEQ4</accession>
<proteinExistence type="predicted"/>
<evidence type="ECO:0000313" key="3">
    <source>
        <dbReference type="EMBL" id="MCF7559256.1"/>
    </source>
</evidence>
<feature type="transmembrane region" description="Helical" evidence="1">
    <location>
        <begin position="67"/>
        <end position="85"/>
    </location>
</feature>
<organism evidence="3 4">
    <name type="scientific">Flaviramulus multivorans</name>
    <dbReference type="NCBI Taxonomy" id="1304750"/>
    <lineage>
        <taxon>Bacteria</taxon>
        <taxon>Pseudomonadati</taxon>
        <taxon>Bacteroidota</taxon>
        <taxon>Flavobacteriia</taxon>
        <taxon>Flavobacteriales</taxon>
        <taxon>Flavobacteriaceae</taxon>
        <taxon>Flaviramulus</taxon>
    </lineage>
</organism>
<keyword evidence="1" id="KW-1133">Transmembrane helix</keyword>
<reference evidence="3 4" key="1">
    <citation type="submission" date="2022-01" db="EMBL/GenBank/DDBJ databases">
        <title>Draft genome sequence of Sabulilitoribacter multivorans KCTC 32326.</title>
        <authorList>
            <person name="Oh J.-S."/>
        </authorList>
    </citation>
    <scope>NUCLEOTIDE SEQUENCE [LARGE SCALE GENOMIC DNA]</scope>
    <source>
        <strain evidence="3 4">M-M16</strain>
    </source>
</reference>
<evidence type="ECO:0000313" key="4">
    <source>
        <dbReference type="Proteomes" id="UP001200022"/>
    </source>
</evidence>
<dbReference type="PANTHER" id="PTHR28008:SF1">
    <property type="entry name" value="DOMAIN PROTEIN, PUTATIVE (AFU_ORTHOLOGUE AFUA_3G10980)-RELATED"/>
    <property type="match status" value="1"/>
</dbReference>
<keyword evidence="4" id="KW-1185">Reference proteome</keyword>